<dbReference type="RefSeq" id="XP_064854731.1">
    <property type="nucleotide sequence ID" value="XM_064998659.1"/>
</dbReference>
<keyword evidence="6" id="KW-0539">Nucleus</keyword>
<dbReference type="PANTHER" id="PTHR10694:SF33">
    <property type="entry name" value="LYSINE-SPECIFIC DEMETHYLASE 5"/>
    <property type="match status" value="1"/>
</dbReference>
<evidence type="ECO:0000259" key="10">
    <source>
        <dbReference type="PROSITE" id="PS51183"/>
    </source>
</evidence>
<evidence type="ECO:0000259" key="9">
    <source>
        <dbReference type="PROSITE" id="PS50016"/>
    </source>
</evidence>
<dbReference type="GO" id="GO:0006355">
    <property type="term" value="P:regulation of DNA-templated transcription"/>
    <property type="evidence" value="ECO:0007669"/>
    <property type="project" value="TreeGrafter"/>
</dbReference>
<dbReference type="InterPro" id="IPR003349">
    <property type="entry name" value="JmjN"/>
</dbReference>
<proteinExistence type="predicted"/>
<dbReference type="Proteomes" id="UP001360560">
    <property type="component" value="Unassembled WGS sequence"/>
</dbReference>
<feature type="domain" description="JmjN" evidence="10">
    <location>
        <begin position="13"/>
        <end position="56"/>
    </location>
</feature>
<evidence type="ECO:0000256" key="7">
    <source>
        <dbReference type="PROSITE-ProRule" id="PRU00146"/>
    </source>
</evidence>
<keyword evidence="13" id="KW-1185">Reference proteome</keyword>
<keyword evidence="2" id="KW-0479">Metal-binding</keyword>
<dbReference type="PROSITE" id="PS51184">
    <property type="entry name" value="JMJC"/>
    <property type="match status" value="1"/>
</dbReference>
<dbReference type="PROSITE" id="PS51183">
    <property type="entry name" value="JMJN"/>
    <property type="match status" value="1"/>
</dbReference>
<dbReference type="SMART" id="SM00249">
    <property type="entry name" value="PHD"/>
    <property type="match status" value="1"/>
</dbReference>
<evidence type="ECO:0000256" key="8">
    <source>
        <dbReference type="SAM" id="MobiDB-lite"/>
    </source>
</evidence>
<feature type="domain" description="JmjC" evidence="11">
    <location>
        <begin position="398"/>
        <end position="564"/>
    </location>
</feature>
<keyword evidence="3 7" id="KW-0863">Zinc-finger</keyword>
<protein>
    <submittedName>
        <fullName evidence="12">Histone demethylase</fullName>
    </submittedName>
</protein>
<dbReference type="Pfam" id="PF00628">
    <property type="entry name" value="PHD"/>
    <property type="match status" value="1"/>
</dbReference>
<reference evidence="12 13" key="1">
    <citation type="journal article" date="2023" name="Elife">
        <title>Identification of key yeast species and microbe-microbe interactions impacting larval growth of Drosophila in the wild.</title>
        <authorList>
            <person name="Mure A."/>
            <person name="Sugiura Y."/>
            <person name="Maeda R."/>
            <person name="Honda K."/>
            <person name="Sakurai N."/>
            <person name="Takahashi Y."/>
            <person name="Watada M."/>
            <person name="Katoh T."/>
            <person name="Gotoh A."/>
            <person name="Gotoh Y."/>
            <person name="Taniguchi I."/>
            <person name="Nakamura K."/>
            <person name="Hayashi T."/>
            <person name="Katayama T."/>
            <person name="Uemura T."/>
            <person name="Hattori Y."/>
        </authorList>
    </citation>
    <scope>NUCLEOTIDE SEQUENCE [LARGE SCALE GENOMIC DNA]</scope>
    <source>
        <strain evidence="12 13">SC-9</strain>
    </source>
</reference>
<evidence type="ECO:0000256" key="4">
    <source>
        <dbReference type="ARBA" id="ARBA00022833"/>
    </source>
</evidence>
<feature type="compositionally biased region" description="Basic residues" evidence="8">
    <location>
        <begin position="761"/>
        <end position="775"/>
    </location>
</feature>
<dbReference type="GeneID" id="90075710"/>
<feature type="domain" description="PHD-type" evidence="9">
    <location>
        <begin position="232"/>
        <end position="282"/>
    </location>
</feature>
<dbReference type="InterPro" id="IPR001965">
    <property type="entry name" value="Znf_PHD"/>
</dbReference>
<evidence type="ECO:0000256" key="5">
    <source>
        <dbReference type="ARBA" id="ARBA00023004"/>
    </source>
</evidence>
<dbReference type="AlphaFoldDB" id="A0AAV5QS47"/>
<name>A0AAV5QS47_9ASCO</name>
<dbReference type="InterPro" id="IPR019787">
    <property type="entry name" value="Znf_PHD-finger"/>
</dbReference>
<dbReference type="InterPro" id="IPR011011">
    <property type="entry name" value="Znf_FYVE_PHD"/>
</dbReference>
<evidence type="ECO:0000256" key="1">
    <source>
        <dbReference type="ARBA" id="ARBA00004123"/>
    </source>
</evidence>
<dbReference type="PROSITE" id="PS01359">
    <property type="entry name" value="ZF_PHD_1"/>
    <property type="match status" value="1"/>
</dbReference>
<dbReference type="GO" id="GO:0005634">
    <property type="term" value="C:nucleus"/>
    <property type="evidence" value="ECO:0007669"/>
    <property type="project" value="UniProtKB-SubCell"/>
</dbReference>
<gene>
    <name evidence="12" type="ORF">DASC09_050600</name>
</gene>
<dbReference type="GO" id="GO:0000785">
    <property type="term" value="C:chromatin"/>
    <property type="evidence" value="ECO:0007669"/>
    <property type="project" value="TreeGrafter"/>
</dbReference>
<dbReference type="Gene3D" id="2.60.120.650">
    <property type="entry name" value="Cupin"/>
    <property type="match status" value="1"/>
</dbReference>
<dbReference type="PROSITE" id="PS50016">
    <property type="entry name" value="ZF_PHD_2"/>
    <property type="match status" value="1"/>
</dbReference>
<dbReference type="SUPFAM" id="SSF57903">
    <property type="entry name" value="FYVE/PHD zinc finger"/>
    <property type="match status" value="1"/>
</dbReference>
<dbReference type="EMBL" id="BTFZ01000012">
    <property type="protein sequence ID" value="GMM37735.1"/>
    <property type="molecule type" value="Genomic_DNA"/>
</dbReference>
<comment type="subcellular location">
    <subcellularLocation>
        <location evidence="1">Nucleus</location>
    </subcellularLocation>
</comment>
<dbReference type="SMART" id="SM00545">
    <property type="entry name" value="JmjN"/>
    <property type="match status" value="1"/>
</dbReference>
<evidence type="ECO:0000256" key="3">
    <source>
        <dbReference type="ARBA" id="ARBA00022771"/>
    </source>
</evidence>
<dbReference type="InterPro" id="IPR003347">
    <property type="entry name" value="JmjC_dom"/>
</dbReference>
<evidence type="ECO:0000256" key="2">
    <source>
        <dbReference type="ARBA" id="ARBA00022723"/>
    </source>
</evidence>
<dbReference type="Pfam" id="PF02373">
    <property type="entry name" value="JmjC"/>
    <property type="match status" value="1"/>
</dbReference>
<dbReference type="GO" id="GO:0034647">
    <property type="term" value="F:histone H3K4me/H3K4me2/H3K4me3 demethylase activity"/>
    <property type="evidence" value="ECO:0007669"/>
    <property type="project" value="TreeGrafter"/>
</dbReference>
<dbReference type="PANTHER" id="PTHR10694">
    <property type="entry name" value="LYSINE-SPECIFIC DEMETHYLASE"/>
    <property type="match status" value="1"/>
</dbReference>
<evidence type="ECO:0000313" key="13">
    <source>
        <dbReference type="Proteomes" id="UP001360560"/>
    </source>
</evidence>
<dbReference type="SUPFAM" id="SSF51197">
    <property type="entry name" value="Clavaminate synthase-like"/>
    <property type="match status" value="1"/>
</dbReference>
<evidence type="ECO:0000256" key="6">
    <source>
        <dbReference type="ARBA" id="ARBA00023242"/>
    </source>
</evidence>
<evidence type="ECO:0000313" key="12">
    <source>
        <dbReference type="EMBL" id="GMM37735.1"/>
    </source>
</evidence>
<sequence length="835" mass="97783">MIDNEQRKTLKPVPTVFPTQEEFDNPIVYLSSPEIQKLGDKYGMIKVKPPSSWKPPFSIDQSSFRFKPRVQKLSDLSLLIRIRTIFKDGLVNFMKMKKKKIPRTLYFLLSNKEKMYYYDLFLKINQYIAGNFQEIDTKRKKNDTNGRNTVYNEIRNFPEIWQRLNKEAGLGPHSEEIENFYYNYMKEYCIFLAKKYSTKIASFESEYQFNQNPYNDDSNESDQEHSDEEEEDYWCHACGGESDDAKILLCDGCNDGYHIYCLKPQLKSVPRGSWYCDECLVGSGEFGFVTSNTSYSLEEFQRLNTEFKEKYFANILANNDSYFSLSRLEDLSRTYLDNDANEDKYVDFLENEFWENLVNNEQSNMKVNYGADIHNLRPGQISGFPMNYPFREELSEDYYMNHPFNLTKLPFAEGSLLNHLNDKISGMTIPWLYIGSLFSTFCWHLEDHYMLSANYCHYGDIKKWYCIPESSCNRFEVLMKELAPDLFLRQPDLLHQLVTLLSPYDIVKNEVECYYANQRAGEFIITFPKCYHSGFNCGFNVNEAVNFSNNGWLKFGINALDNYKLVQKPPVFNQIHLSYSILYHFLHEADESGEKFIRDNKITESNYNLIIMCIAYLEKNASDYVRNFKSLSESLPKYKKLQLKFAHDYYDSGALSNSSFNIKNAKNLDQFYNESANKEGGSKMMAAMNGSMSEDIMCANCREICCMAYVEVYDKKYTTYPSTGQAVFVDEQEETKVHLATPEPSPINDNRAIELDDSGSPKRKRGRPCKKRRKVQTNESTFVKQNVRYYCIEHFHKSHEKLRRDFTVWVKCDDTKVNNITSQSKLKLKELKICD</sequence>
<dbReference type="GO" id="GO:0008270">
    <property type="term" value="F:zinc ion binding"/>
    <property type="evidence" value="ECO:0007669"/>
    <property type="project" value="UniProtKB-KW"/>
</dbReference>
<evidence type="ECO:0000259" key="11">
    <source>
        <dbReference type="PROSITE" id="PS51184"/>
    </source>
</evidence>
<feature type="region of interest" description="Disordered" evidence="8">
    <location>
        <begin position="742"/>
        <end position="775"/>
    </location>
</feature>
<dbReference type="SMART" id="SM00558">
    <property type="entry name" value="JmjC"/>
    <property type="match status" value="1"/>
</dbReference>
<dbReference type="Gene3D" id="2.30.30.1150">
    <property type="match status" value="1"/>
</dbReference>
<dbReference type="Pfam" id="PF02375">
    <property type="entry name" value="JmjN"/>
    <property type="match status" value="1"/>
</dbReference>
<comment type="caution">
    <text evidence="12">The sequence shown here is derived from an EMBL/GenBank/DDBJ whole genome shotgun (WGS) entry which is preliminary data.</text>
</comment>
<keyword evidence="4" id="KW-0862">Zinc</keyword>
<organism evidence="12 13">
    <name type="scientific">Saccharomycopsis crataegensis</name>
    <dbReference type="NCBI Taxonomy" id="43959"/>
    <lineage>
        <taxon>Eukaryota</taxon>
        <taxon>Fungi</taxon>
        <taxon>Dikarya</taxon>
        <taxon>Ascomycota</taxon>
        <taxon>Saccharomycotina</taxon>
        <taxon>Saccharomycetes</taxon>
        <taxon>Saccharomycopsidaceae</taxon>
        <taxon>Saccharomycopsis</taxon>
    </lineage>
</organism>
<accession>A0AAV5QS47</accession>
<keyword evidence="5" id="KW-0408">Iron</keyword>
<dbReference type="InterPro" id="IPR019786">
    <property type="entry name" value="Zinc_finger_PHD-type_CS"/>
</dbReference>